<feature type="region of interest" description="Disordered" evidence="1">
    <location>
        <begin position="58"/>
        <end position="192"/>
    </location>
</feature>
<evidence type="ECO:0000313" key="4">
    <source>
        <dbReference type="Proteomes" id="UP000292702"/>
    </source>
</evidence>
<proteinExistence type="predicted"/>
<feature type="signal peptide" evidence="2">
    <location>
        <begin position="1"/>
        <end position="20"/>
    </location>
</feature>
<feature type="chain" id="PRO_5020703454" evidence="2">
    <location>
        <begin position="21"/>
        <end position="192"/>
    </location>
</feature>
<sequence>MRFTTAFLALTVSTCTFALAVPLEVTSRDIASRSAHAHDVSFPLALRDIIEAHNAPNSELESRLEKRKFANPTSGTITPPTHEVRPDTPPPRDSPSPSPDPTTEGTPFVAPPRTATPDLPPEGAPHPPLRPVQLGGTQPARGQAQQPQGGQQRPQGNQQRPQGNQQRPQGNQQPQGGPGQSGQAGGSAGGRS</sequence>
<evidence type="ECO:0000256" key="2">
    <source>
        <dbReference type="SAM" id="SignalP"/>
    </source>
</evidence>
<name>A0A4V2MXE8_9APHY</name>
<gene>
    <name evidence="3" type="ORF">EIP91_005924</name>
</gene>
<evidence type="ECO:0000313" key="3">
    <source>
        <dbReference type="EMBL" id="TCD69847.1"/>
    </source>
</evidence>
<dbReference type="AlphaFoldDB" id="A0A4V2MXE8"/>
<keyword evidence="2" id="KW-0732">Signal</keyword>
<reference evidence="3 4" key="1">
    <citation type="submission" date="2018-11" db="EMBL/GenBank/DDBJ databases">
        <title>Genome assembly of Steccherinum ochraceum LE-BIN_3174, the white-rot fungus of the Steccherinaceae family (The Residual Polyporoid clade, Polyporales, Basidiomycota).</title>
        <authorList>
            <person name="Fedorova T.V."/>
            <person name="Glazunova O.A."/>
            <person name="Landesman E.O."/>
            <person name="Moiseenko K.V."/>
            <person name="Psurtseva N.V."/>
            <person name="Savinova O.S."/>
            <person name="Shakhova N.V."/>
            <person name="Tyazhelova T.V."/>
            <person name="Vasina D.V."/>
        </authorList>
    </citation>
    <scope>NUCLEOTIDE SEQUENCE [LARGE SCALE GENOMIC DNA]</scope>
    <source>
        <strain evidence="3 4">LE-BIN_3174</strain>
    </source>
</reference>
<feature type="compositionally biased region" description="Pro residues" evidence="1">
    <location>
        <begin position="118"/>
        <end position="130"/>
    </location>
</feature>
<comment type="caution">
    <text evidence="3">The sequence shown here is derived from an EMBL/GenBank/DDBJ whole genome shotgun (WGS) entry which is preliminary data.</text>
</comment>
<protein>
    <submittedName>
        <fullName evidence="3">Uncharacterized protein</fullName>
    </submittedName>
</protein>
<feature type="compositionally biased region" description="Gly residues" evidence="1">
    <location>
        <begin position="176"/>
        <end position="192"/>
    </location>
</feature>
<feature type="compositionally biased region" description="Low complexity" evidence="1">
    <location>
        <begin position="138"/>
        <end position="175"/>
    </location>
</feature>
<keyword evidence="4" id="KW-1185">Reference proteome</keyword>
<feature type="compositionally biased region" description="Pro residues" evidence="1">
    <location>
        <begin position="87"/>
        <end position="100"/>
    </location>
</feature>
<evidence type="ECO:0000256" key="1">
    <source>
        <dbReference type="SAM" id="MobiDB-lite"/>
    </source>
</evidence>
<dbReference type="EMBL" id="RWJN01000032">
    <property type="protein sequence ID" value="TCD69847.1"/>
    <property type="molecule type" value="Genomic_DNA"/>
</dbReference>
<dbReference type="Proteomes" id="UP000292702">
    <property type="component" value="Unassembled WGS sequence"/>
</dbReference>
<organism evidence="3 4">
    <name type="scientific">Steccherinum ochraceum</name>
    <dbReference type="NCBI Taxonomy" id="92696"/>
    <lineage>
        <taxon>Eukaryota</taxon>
        <taxon>Fungi</taxon>
        <taxon>Dikarya</taxon>
        <taxon>Basidiomycota</taxon>
        <taxon>Agaricomycotina</taxon>
        <taxon>Agaricomycetes</taxon>
        <taxon>Polyporales</taxon>
        <taxon>Steccherinaceae</taxon>
        <taxon>Steccherinum</taxon>
    </lineage>
</organism>
<accession>A0A4V2MXE8</accession>